<dbReference type="EMBL" id="JBHLTG010000006">
    <property type="protein sequence ID" value="MFC0680621.1"/>
    <property type="molecule type" value="Genomic_DNA"/>
</dbReference>
<evidence type="ECO:0000256" key="6">
    <source>
        <dbReference type="ARBA" id="ARBA00023274"/>
    </source>
</evidence>
<evidence type="ECO:0000256" key="3">
    <source>
        <dbReference type="ARBA" id="ARBA00022730"/>
    </source>
</evidence>
<dbReference type="HAMAP" id="MF_00736">
    <property type="entry name" value="Ribosomal_uL11"/>
    <property type="match status" value="1"/>
</dbReference>
<gene>
    <name evidence="7" type="primary">rplK</name>
    <name evidence="11" type="ORF">ACFFGH_22555</name>
</gene>
<comment type="function">
    <text evidence="7">Forms part of the ribosomal stalk which helps the ribosome interact with GTP-bound translation factors.</text>
</comment>
<feature type="domain" description="Large ribosomal subunit protein uL11 C-terminal" evidence="9">
    <location>
        <begin position="70"/>
        <end position="137"/>
    </location>
</feature>
<dbReference type="InterPro" id="IPR020783">
    <property type="entry name" value="Ribosomal_uL11_C"/>
</dbReference>
<dbReference type="SMART" id="SM00649">
    <property type="entry name" value="RL11"/>
    <property type="match status" value="1"/>
</dbReference>
<dbReference type="InterPro" id="IPR000911">
    <property type="entry name" value="Ribosomal_uL11"/>
</dbReference>
<evidence type="ECO:0000256" key="8">
    <source>
        <dbReference type="RuleBase" id="RU003978"/>
    </source>
</evidence>
<comment type="subunit">
    <text evidence="7">Part of the ribosomal stalk of the 50S ribosomal subunit. Interacts with L10 and the large rRNA to form the base of the stalk. L10 forms an elongated spine to which L12 dimers bind in a sequential fashion forming a multimeric L10(L12)X complex.</text>
</comment>
<sequence>MAPRIVRVLTIELDAGNAAMVELGKMLGPTGVPPHEVKRRYDDDTARYRGERIPAVVTIADDRSWSISYKTPPTSFLIRRAIGRSGSAKAGHEPAGSLSRAQLKAIAERKLPDLNTADLDAAMRQIEGTARSMGVAVRD</sequence>
<comment type="PTM">
    <text evidence="7">One or more lysine residues are methylated.</text>
</comment>
<evidence type="ECO:0000256" key="4">
    <source>
        <dbReference type="ARBA" id="ARBA00022884"/>
    </source>
</evidence>
<dbReference type="InterPro" id="IPR020784">
    <property type="entry name" value="Ribosomal_uL11_N"/>
</dbReference>
<dbReference type="InterPro" id="IPR036769">
    <property type="entry name" value="Ribosomal_uL11_C_sf"/>
</dbReference>
<dbReference type="InterPro" id="IPR020785">
    <property type="entry name" value="Ribosomal_uL11_CS"/>
</dbReference>
<proteinExistence type="inferred from homology"/>
<evidence type="ECO:0000256" key="2">
    <source>
        <dbReference type="ARBA" id="ARBA00022481"/>
    </source>
</evidence>
<dbReference type="RefSeq" id="WP_386672530.1">
    <property type="nucleotide sequence ID" value="NZ_JBHLTG010000006.1"/>
</dbReference>
<accession>A0ABV6RUH9</accession>
<dbReference type="PANTHER" id="PTHR11661">
    <property type="entry name" value="60S RIBOSOMAL PROTEIN L12"/>
    <property type="match status" value="1"/>
</dbReference>
<dbReference type="SUPFAM" id="SSF46906">
    <property type="entry name" value="Ribosomal protein L11, C-terminal domain"/>
    <property type="match status" value="1"/>
</dbReference>
<keyword evidence="6 7" id="KW-0687">Ribonucleoprotein</keyword>
<dbReference type="GO" id="GO:0005840">
    <property type="term" value="C:ribosome"/>
    <property type="evidence" value="ECO:0007669"/>
    <property type="project" value="UniProtKB-KW"/>
</dbReference>
<dbReference type="CDD" id="cd00349">
    <property type="entry name" value="Ribosomal_L11"/>
    <property type="match status" value="1"/>
</dbReference>
<dbReference type="Gene3D" id="3.30.1550.10">
    <property type="entry name" value="Ribosomal protein L11/L12, N-terminal domain"/>
    <property type="match status" value="1"/>
</dbReference>
<feature type="domain" description="Large ribosomal subunit protein uL11 N-terminal" evidence="10">
    <location>
        <begin position="11"/>
        <end position="64"/>
    </location>
</feature>
<keyword evidence="3 7" id="KW-0699">rRNA-binding</keyword>
<dbReference type="Gene3D" id="1.10.10.250">
    <property type="entry name" value="Ribosomal protein L11, C-terminal domain"/>
    <property type="match status" value="1"/>
</dbReference>
<evidence type="ECO:0000256" key="7">
    <source>
        <dbReference type="HAMAP-Rule" id="MF_00736"/>
    </source>
</evidence>
<organism evidence="11 12">
    <name type="scientific">Lysobacter korlensis</name>
    <dbReference type="NCBI Taxonomy" id="553636"/>
    <lineage>
        <taxon>Bacteria</taxon>
        <taxon>Pseudomonadati</taxon>
        <taxon>Pseudomonadota</taxon>
        <taxon>Gammaproteobacteria</taxon>
        <taxon>Lysobacterales</taxon>
        <taxon>Lysobacteraceae</taxon>
        <taxon>Lysobacter</taxon>
    </lineage>
</organism>
<evidence type="ECO:0000256" key="5">
    <source>
        <dbReference type="ARBA" id="ARBA00022980"/>
    </source>
</evidence>
<dbReference type="Pfam" id="PF03946">
    <property type="entry name" value="Ribosomal_L11_N"/>
    <property type="match status" value="1"/>
</dbReference>
<evidence type="ECO:0000259" key="9">
    <source>
        <dbReference type="Pfam" id="PF00298"/>
    </source>
</evidence>
<dbReference type="InterPro" id="IPR036796">
    <property type="entry name" value="Ribosomal_uL11_N_sf"/>
</dbReference>
<name>A0ABV6RUH9_9GAMM</name>
<dbReference type="SUPFAM" id="SSF54747">
    <property type="entry name" value="Ribosomal L11/L12e N-terminal domain"/>
    <property type="match status" value="1"/>
</dbReference>
<keyword evidence="5 7" id="KW-0689">Ribosomal protein</keyword>
<reference evidence="11 12" key="1">
    <citation type="submission" date="2024-09" db="EMBL/GenBank/DDBJ databases">
        <authorList>
            <person name="Sun Q."/>
            <person name="Mori K."/>
        </authorList>
    </citation>
    <scope>NUCLEOTIDE SEQUENCE [LARGE SCALE GENOMIC DNA]</scope>
    <source>
        <strain evidence="11 12">KCTC 23076</strain>
    </source>
</reference>
<keyword evidence="2 7" id="KW-0488">Methylation</keyword>
<evidence type="ECO:0000259" key="10">
    <source>
        <dbReference type="Pfam" id="PF03946"/>
    </source>
</evidence>
<evidence type="ECO:0000313" key="11">
    <source>
        <dbReference type="EMBL" id="MFC0680621.1"/>
    </source>
</evidence>
<evidence type="ECO:0000256" key="1">
    <source>
        <dbReference type="ARBA" id="ARBA00010537"/>
    </source>
</evidence>
<dbReference type="PROSITE" id="PS00359">
    <property type="entry name" value="RIBOSOMAL_L11"/>
    <property type="match status" value="1"/>
</dbReference>
<dbReference type="PANTHER" id="PTHR11661:SF1">
    <property type="entry name" value="LARGE RIBOSOMAL SUBUNIT PROTEIN UL11M"/>
    <property type="match status" value="1"/>
</dbReference>
<comment type="similarity">
    <text evidence="1 7 8">Belongs to the universal ribosomal protein uL11 family.</text>
</comment>
<keyword evidence="4 7" id="KW-0694">RNA-binding</keyword>
<dbReference type="Pfam" id="PF00298">
    <property type="entry name" value="Ribosomal_L11"/>
    <property type="match status" value="1"/>
</dbReference>
<evidence type="ECO:0000313" key="12">
    <source>
        <dbReference type="Proteomes" id="UP001589896"/>
    </source>
</evidence>
<dbReference type="Proteomes" id="UP001589896">
    <property type="component" value="Unassembled WGS sequence"/>
</dbReference>
<protein>
    <recommendedName>
        <fullName evidence="7">Large ribosomal subunit protein uL11</fullName>
    </recommendedName>
</protein>
<keyword evidence="12" id="KW-1185">Reference proteome</keyword>
<comment type="caution">
    <text evidence="11">The sequence shown here is derived from an EMBL/GenBank/DDBJ whole genome shotgun (WGS) entry which is preliminary data.</text>
</comment>